<keyword evidence="5 16" id="KW-0732">Signal</keyword>
<dbReference type="Pfam" id="PF03443">
    <property type="entry name" value="AA9"/>
    <property type="match status" value="1"/>
</dbReference>
<protein>
    <recommendedName>
        <fullName evidence="15">lytic cellulose monooxygenase (C4-dehydrogenating)</fullName>
        <ecNumber evidence="15">1.14.99.56</ecNumber>
    </recommendedName>
</protein>
<dbReference type="InterPro" id="IPR005103">
    <property type="entry name" value="AA9_LPMO"/>
</dbReference>
<reference evidence="18" key="2">
    <citation type="submission" date="2023-06" db="EMBL/GenBank/DDBJ databases">
        <authorList>
            <consortium name="Lawrence Berkeley National Laboratory"/>
            <person name="Haridas S."/>
            <person name="Hensen N."/>
            <person name="Bonometti L."/>
            <person name="Westerberg I."/>
            <person name="Brannstrom I.O."/>
            <person name="Guillou S."/>
            <person name="Cros-Aarteil S."/>
            <person name="Calhoun S."/>
            <person name="Kuo A."/>
            <person name="Mondo S."/>
            <person name="Pangilinan J."/>
            <person name="Riley R."/>
            <person name="Labutti K."/>
            <person name="Andreopoulos B."/>
            <person name="Lipzen A."/>
            <person name="Chen C."/>
            <person name="Yanf M."/>
            <person name="Daum C."/>
            <person name="Ng V."/>
            <person name="Clum A."/>
            <person name="Steindorff A."/>
            <person name="Ohm R."/>
            <person name="Martin F."/>
            <person name="Silar P."/>
            <person name="Natvig D."/>
            <person name="Lalanne C."/>
            <person name="Gautier V."/>
            <person name="Ament-Velasquez S.L."/>
            <person name="Kruys A."/>
            <person name="Hutchinson M.I."/>
            <person name="Powell A.J."/>
            <person name="Barry K."/>
            <person name="Miller A.N."/>
            <person name="Grigoriev I.V."/>
            <person name="Debuchy R."/>
            <person name="Gladieux P."/>
            <person name="Thoren M.H."/>
            <person name="Johannesson H."/>
        </authorList>
    </citation>
    <scope>NUCLEOTIDE SEQUENCE</scope>
    <source>
        <strain evidence="18">CBS 118394</strain>
    </source>
</reference>
<evidence type="ECO:0000256" key="12">
    <source>
        <dbReference type="ARBA" id="ARBA00023326"/>
    </source>
</evidence>
<keyword evidence="9" id="KW-0503">Monooxygenase</keyword>
<dbReference type="GO" id="GO:0004497">
    <property type="term" value="F:monooxygenase activity"/>
    <property type="evidence" value="ECO:0007669"/>
    <property type="project" value="UniProtKB-KW"/>
</dbReference>
<dbReference type="GO" id="GO:0016787">
    <property type="term" value="F:hydrolase activity"/>
    <property type="evidence" value="ECO:0007669"/>
    <property type="project" value="UniProtKB-KW"/>
</dbReference>
<comment type="catalytic activity">
    <reaction evidence="14">
        <text>[(1-&gt;4)-beta-D-glucosyl]n+m + reduced acceptor + O2 = 4-dehydro-beta-D-glucosyl-[(1-&gt;4)-beta-D-glucosyl]n-1 + [(1-&gt;4)-beta-D-glucosyl]m + acceptor + H2O.</text>
        <dbReference type="EC" id="1.14.99.56"/>
    </reaction>
</comment>
<keyword evidence="3" id="KW-0964">Secreted</keyword>
<dbReference type="GO" id="GO:0005576">
    <property type="term" value="C:extracellular region"/>
    <property type="evidence" value="ECO:0007669"/>
    <property type="project" value="UniProtKB-SubCell"/>
</dbReference>
<organism evidence="18 19">
    <name type="scientific">Apodospora peruviana</name>
    <dbReference type="NCBI Taxonomy" id="516989"/>
    <lineage>
        <taxon>Eukaryota</taxon>
        <taxon>Fungi</taxon>
        <taxon>Dikarya</taxon>
        <taxon>Ascomycota</taxon>
        <taxon>Pezizomycotina</taxon>
        <taxon>Sordariomycetes</taxon>
        <taxon>Sordariomycetidae</taxon>
        <taxon>Sordariales</taxon>
        <taxon>Lasiosphaeriaceae</taxon>
        <taxon>Apodospora</taxon>
    </lineage>
</organism>
<keyword evidence="4" id="KW-0479">Metal-binding</keyword>
<evidence type="ECO:0000256" key="15">
    <source>
        <dbReference type="ARBA" id="ARBA00047174"/>
    </source>
</evidence>
<sequence length="223" mass="23762">MKFSVITAVATCLAVVDGHYIFQQFSAGSTKFPVWKYVRRNSNPAWLQNGPVTDLASKDLRCNVGGEVSNGTETVTMNAGDAFTFTLDTAVYHIGPVSLYMSKAPGLAKDYDGSGPWFKIFDWGPSGTSWPLRISYTSSIPKCIPSGEYLLRIQQLGIHNPGAPPQFYISCAQVNVVGGGNASPSPTVSIPGAFKANDPGYSANVYNGGSSNYVVPGPKVFSC</sequence>
<dbReference type="CDD" id="cd21175">
    <property type="entry name" value="LPMO_AA9"/>
    <property type="match status" value="1"/>
</dbReference>
<keyword evidence="12" id="KW-0624">Polysaccharide degradation</keyword>
<keyword evidence="11" id="KW-0119">Carbohydrate metabolism</keyword>
<dbReference type="EMBL" id="JAUEDM010000001">
    <property type="protein sequence ID" value="KAK3328756.1"/>
    <property type="molecule type" value="Genomic_DNA"/>
</dbReference>
<keyword evidence="6" id="KW-0136">Cellulose degradation</keyword>
<keyword evidence="7" id="KW-0560">Oxidoreductase</keyword>
<evidence type="ECO:0000256" key="11">
    <source>
        <dbReference type="ARBA" id="ARBA00023277"/>
    </source>
</evidence>
<comment type="caution">
    <text evidence="18">The sequence shown here is derived from an EMBL/GenBank/DDBJ whole genome shotgun (WGS) entry which is preliminary data.</text>
</comment>
<evidence type="ECO:0000256" key="10">
    <source>
        <dbReference type="ARBA" id="ARBA00023157"/>
    </source>
</evidence>
<comment type="cofactor">
    <cofactor evidence="1">
        <name>Cu(2+)</name>
        <dbReference type="ChEBI" id="CHEBI:29036"/>
    </cofactor>
</comment>
<evidence type="ECO:0000256" key="2">
    <source>
        <dbReference type="ARBA" id="ARBA00004613"/>
    </source>
</evidence>
<evidence type="ECO:0000313" key="18">
    <source>
        <dbReference type="EMBL" id="KAK3328756.1"/>
    </source>
</evidence>
<evidence type="ECO:0000256" key="4">
    <source>
        <dbReference type="ARBA" id="ARBA00022723"/>
    </source>
</evidence>
<evidence type="ECO:0000256" key="7">
    <source>
        <dbReference type="ARBA" id="ARBA00023002"/>
    </source>
</evidence>
<evidence type="ECO:0000256" key="6">
    <source>
        <dbReference type="ARBA" id="ARBA00023001"/>
    </source>
</evidence>
<evidence type="ECO:0000259" key="17">
    <source>
        <dbReference type="Pfam" id="PF03443"/>
    </source>
</evidence>
<keyword evidence="10" id="KW-1015">Disulfide bond</keyword>
<dbReference type="Gene3D" id="2.70.50.70">
    <property type="match status" value="1"/>
</dbReference>
<dbReference type="EC" id="1.14.99.56" evidence="15"/>
<feature type="signal peptide" evidence="16">
    <location>
        <begin position="1"/>
        <end position="18"/>
    </location>
</feature>
<dbReference type="PANTHER" id="PTHR33353">
    <property type="entry name" value="PUTATIVE (AFU_ORTHOLOGUE AFUA_1G12560)-RELATED"/>
    <property type="match status" value="1"/>
</dbReference>
<keyword evidence="8" id="KW-0186">Copper</keyword>
<feature type="chain" id="PRO_5042097343" description="lytic cellulose monooxygenase (C4-dehydrogenating)" evidence="16">
    <location>
        <begin position="19"/>
        <end position="223"/>
    </location>
</feature>
<keyword evidence="19" id="KW-1185">Reference proteome</keyword>
<accession>A0AAE0MDP6</accession>
<comment type="subcellular location">
    <subcellularLocation>
        <location evidence="2">Secreted</location>
    </subcellularLocation>
</comment>
<evidence type="ECO:0000256" key="5">
    <source>
        <dbReference type="ARBA" id="ARBA00022729"/>
    </source>
</evidence>
<keyword evidence="18" id="KW-0378">Hydrolase</keyword>
<reference evidence="18" key="1">
    <citation type="journal article" date="2023" name="Mol. Phylogenet. Evol.">
        <title>Genome-scale phylogeny and comparative genomics of the fungal order Sordariales.</title>
        <authorList>
            <person name="Hensen N."/>
            <person name="Bonometti L."/>
            <person name="Westerberg I."/>
            <person name="Brannstrom I.O."/>
            <person name="Guillou S."/>
            <person name="Cros-Aarteil S."/>
            <person name="Calhoun S."/>
            <person name="Haridas S."/>
            <person name="Kuo A."/>
            <person name="Mondo S."/>
            <person name="Pangilinan J."/>
            <person name="Riley R."/>
            <person name="LaButti K."/>
            <person name="Andreopoulos B."/>
            <person name="Lipzen A."/>
            <person name="Chen C."/>
            <person name="Yan M."/>
            <person name="Daum C."/>
            <person name="Ng V."/>
            <person name="Clum A."/>
            <person name="Steindorff A."/>
            <person name="Ohm R.A."/>
            <person name="Martin F."/>
            <person name="Silar P."/>
            <person name="Natvig D.O."/>
            <person name="Lalanne C."/>
            <person name="Gautier V."/>
            <person name="Ament-Velasquez S.L."/>
            <person name="Kruys A."/>
            <person name="Hutchinson M.I."/>
            <person name="Powell A.J."/>
            <person name="Barry K."/>
            <person name="Miller A.N."/>
            <person name="Grigoriev I.V."/>
            <person name="Debuchy R."/>
            <person name="Gladieux P."/>
            <person name="Hiltunen Thoren M."/>
            <person name="Johannesson H."/>
        </authorList>
    </citation>
    <scope>NUCLEOTIDE SEQUENCE</scope>
    <source>
        <strain evidence="18">CBS 118394</strain>
    </source>
</reference>
<dbReference type="Proteomes" id="UP001283341">
    <property type="component" value="Unassembled WGS sequence"/>
</dbReference>
<name>A0AAE0MDP6_9PEZI</name>
<evidence type="ECO:0000256" key="3">
    <source>
        <dbReference type="ARBA" id="ARBA00022525"/>
    </source>
</evidence>
<evidence type="ECO:0000256" key="1">
    <source>
        <dbReference type="ARBA" id="ARBA00001973"/>
    </source>
</evidence>
<dbReference type="GO" id="GO:0030245">
    <property type="term" value="P:cellulose catabolic process"/>
    <property type="evidence" value="ECO:0007669"/>
    <property type="project" value="UniProtKB-KW"/>
</dbReference>
<evidence type="ECO:0000256" key="16">
    <source>
        <dbReference type="SAM" id="SignalP"/>
    </source>
</evidence>
<feature type="domain" description="Auxiliary Activity family 9 catalytic" evidence="17">
    <location>
        <begin position="19"/>
        <end position="210"/>
    </location>
</feature>
<evidence type="ECO:0000256" key="9">
    <source>
        <dbReference type="ARBA" id="ARBA00023033"/>
    </source>
</evidence>
<evidence type="ECO:0000256" key="13">
    <source>
        <dbReference type="ARBA" id="ARBA00044502"/>
    </source>
</evidence>
<dbReference type="GO" id="GO:0046872">
    <property type="term" value="F:metal ion binding"/>
    <property type="evidence" value="ECO:0007669"/>
    <property type="project" value="UniProtKB-KW"/>
</dbReference>
<gene>
    <name evidence="18" type="ORF">B0H66DRAFT_596374</name>
</gene>
<comment type="similarity">
    <text evidence="13">Belongs to the polysaccharide monooxygenase AA9 family.</text>
</comment>
<evidence type="ECO:0000256" key="14">
    <source>
        <dbReference type="ARBA" id="ARBA00045077"/>
    </source>
</evidence>
<dbReference type="PANTHER" id="PTHR33353:SF11">
    <property type="entry name" value="GLYCOSYLHYDROLASE FAMILY 61-7 PROTEIN"/>
    <property type="match status" value="1"/>
</dbReference>
<evidence type="ECO:0000313" key="19">
    <source>
        <dbReference type="Proteomes" id="UP001283341"/>
    </source>
</evidence>
<proteinExistence type="inferred from homology"/>
<evidence type="ECO:0000256" key="8">
    <source>
        <dbReference type="ARBA" id="ARBA00023008"/>
    </source>
</evidence>
<dbReference type="InterPro" id="IPR049892">
    <property type="entry name" value="AA9"/>
</dbReference>
<dbReference type="AlphaFoldDB" id="A0AAE0MDP6"/>